<dbReference type="InterPro" id="IPR050833">
    <property type="entry name" value="Poly_Biosynth_Transport"/>
</dbReference>
<keyword evidence="2" id="KW-1003">Cell membrane</keyword>
<dbReference type="PANTHER" id="PTHR30250:SF11">
    <property type="entry name" value="O-ANTIGEN TRANSPORTER-RELATED"/>
    <property type="match status" value="1"/>
</dbReference>
<dbReference type="AlphaFoldDB" id="B8CL23"/>
<feature type="transmembrane region" description="Helical" evidence="6">
    <location>
        <begin position="24"/>
        <end position="42"/>
    </location>
</feature>
<keyword evidence="5 6" id="KW-0472">Membrane</keyword>
<feature type="transmembrane region" description="Helical" evidence="6">
    <location>
        <begin position="170"/>
        <end position="188"/>
    </location>
</feature>
<dbReference type="HOGENOM" id="CLU_679516_0_0_6"/>
<sequence>MSGFYILCEVPILSKIFKYGVSEGLAKLIPFATIFVFAHQFSSELVGTLTLLIVTVEILSIIVINNTAAVTRIDFFKFETDVLKKQLNTQLSNSLTSSLLLLIIIVPILIYEEVSAYYYILLFVPCLRTYTTTSLALLQCRKETNQYLKAQVIFSITYLIVFAMLYKQGILSWIVALCVGLTLQAIYLKATNTFVSFSKIVIVPKKDSLNVALKGIAFMPQAIGWWLRSGAERYLIAFYLGVATLGQYALSVQISAIAVLFVTAINLAIVPEVNRHLSSGSSKELLKINKIYRFTFILLFIAVLLLWFSGYSYLSAYYAEYAISKEILWIACLSTLFQSCSMVLMNELYFRGKAILVAKYVLICFIIQAGLQFLVLNVFAELYIVLLVNVIFSVVLLLLVVSKIVLFRKIHKVI</sequence>
<feature type="transmembrane region" description="Helical" evidence="6">
    <location>
        <begin position="147"/>
        <end position="164"/>
    </location>
</feature>
<evidence type="ECO:0000256" key="4">
    <source>
        <dbReference type="ARBA" id="ARBA00022989"/>
    </source>
</evidence>
<evidence type="ECO:0000256" key="5">
    <source>
        <dbReference type="ARBA" id="ARBA00023136"/>
    </source>
</evidence>
<organism evidence="7 8">
    <name type="scientific">Shewanella piezotolerans (strain WP3 / JCM 13877)</name>
    <dbReference type="NCBI Taxonomy" id="225849"/>
    <lineage>
        <taxon>Bacteria</taxon>
        <taxon>Pseudomonadati</taxon>
        <taxon>Pseudomonadota</taxon>
        <taxon>Gammaproteobacteria</taxon>
        <taxon>Alteromonadales</taxon>
        <taxon>Shewanellaceae</taxon>
        <taxon>Shewanella</taxon>
    </lineage>
</organism>
<feature type="transmembrane region" description="Helical" evidence="6">
    <location>
        <begin position="91"/>
        <end position="110"/>
    </location>
</feature>
<keyword evidence="3 6" id="KW-0812">Transmembrane</keyword>
<feature type="transmembrane region" description="Helical" evidence="6">
    <location>
        <begin position="209"/>
        <end position="228"/>
    </location>
</feature>
<evidence type="ECO:0000256" key="3">
    <source>
        <dbReference type="ARBA" id="ARBA00022692"/>
    </source>
</evidence>
<feature type="transmembrane region" description="Helical" evidence="6">
    <location>
        <begin position="116"/>
        <end position="138"/>
    </location>
</feature>
<feature type="transmembrane region" description="Helical" evidence="6">
    <location>
        <begin position="248"/>
        <end position="270"/>
    </location>
</feature>
<dbReference type="Proteomes" id="UP000000753">
    <property type="component" value="Chromosome"/>
</dbReference>
<keyword evidence="4 6" id="KW-1133">Transmembrane helix</keyword>
<evidence type="ECO:0000313" key="8">
    <source>
        <dbReference type="Proteomes" id="UP000000753"/>
    </source>
</evidence>
<dbReference type="eggNOG" id="COG2244">
    <property type="taxonomic scope" value="Bacteria"/>
</dbReference>
<feature type="transmembrane region" description="Helical" evidence="6">
    <location>
        <begin position="357"/>
        <end position="376"/>
    </location>
</feature>
<dbReference type="KEGG" id="swp:swp_1566"/>
<proteinExistence type="predicted"/>
<keyword evidence="8" id="KW-1185">Reference proteome</keyword>
<dbReference type="RefSeq" id="WP_020911727.1">
    <property type="nucleotide sequence ID" value="NC_011566.1"/>
</dbReference>
<comment type="subcellular location">
    <subcellularLocation>
        <location evidence="1">Cell membrane</location>
        <topology evidence="1">Multi-pass membrane protein</topology>
    </subcellularLocation>
</comment>
<dbReference type="STRING" id="225849.swp_1566"/>
<evidence type="ECO:0000256" key="6">
    <source>
        <dbReference type="SAM" id="Phobius"/>
    </source>
</evidence>
<evidence type="ECO:0000256" key="2">
    <source>
        <dbReference type="ARBA" id="ARBA00022475"/>
    </source>
</evidence>
<accession>B8CL23</accession>
<evidence type="ECO:0000256" key="1">
    <source>
        <dbReference type="ARBA" id="ARBA00004651"/>
    </source>
</evidence>
<dbReference type="PANTHER" id="PTHR30250">
    <property type="entry name" value="PST FAMILY PREDICTED COLANIC ACID TRANSPORTER"/>
    <property type="match status" value="1"/>
</dbReference>
<feature type="transmembrane region" description="Helical" evidence="6">
    <location>
        <begin position="48"/>
        <end position="70"/>
    </location>
</feature>
<feature type="transmembrane region" description="Helical" evidence="6">
    <location>
        <begin position="291"/>
        <end position="314"/>
    </location>
</feature>
<feature type="transmembrane region" description="Helical" evidence="6">
    <location>
        <begin position="382"/>
        <end position="406"/>
    </location>
</feature>
<feature type="transmembrane region" description="Helical" evidence="6">
    <location>
        <begin position="326"/>
        <end position="345"/>
    </location>
</feature>
<protein>
    <submittedName>
        <fullName evidence="7">Polysaccharide biosynthesis protein</fullName>
    </submittedName>
</protein>
<reference evidence="7 8" key="1">
    <citation type="journal article" date="2008" name="PLoS ONE">
        <title>Environmental adaptation: genomic analysis of the piezotolerant and psychrotolerant deep-sea iron reducing bacterium Shewanella piezotolerans WP3.</title>
        <authorList>
            <person name="Wang F."/>
            <person name="Wang J."/>
            <person name="Jian H."/>
            <person name="Zhang B."/>
            <person name="Li S."/>
            <person name="Wang F."/>
            <person name="Zeng X."/>
            <person name="Gao L."/>
            <person name="Bartlett D.H."/>
            <person name="Yu J."/>
            <person name="Hu S."/>
            <person name="Xiao X."/>
        </authorList>
    </citation>
    <scope>NUCLEOTIDE SEQUENCE [LARGE SCALE GENOMIC DNA]</scope>
    <source>
        <strain evidence="8">WP3 / JCM 13877</strain>
    </source>
</reference>
<evidence type="ECO:0000313" key="7">
    <source>
        <dbReference type="EMBL" id="ACJ28349.1"/>
    </source>
</evidence>
<dbReference type="GO" id="GO:0005886">
    <property type="term" value="C:plasma membrane"/>
    <property type="evidence" value="ECO:0007669"/>
    <property type="project" value="UniProtKB-SubCell"/>
</dbReference>
<gene>
    <name evidence="7" type="ordered locus">swp_1566</name>
</gene>
<name>B8CL23_SHEPW</name>
<dbReference type="OrthoDB" id="103403at2"/>
<dbReference type="EMBL" id="CP000472">
    <property type="protein sequence ID" value="ACJ28349.1"/>
    <property type="molecule type" value="Genomic_DNA"/>
</dbReference>